<dbReference type="Proteomes" id="UP000823891">
    <property type="component" value="Unassembled WGS sequence"/>
</dbReference>
<dbReference type="Pfam" id="PF07883">
    <property type="entry name" value="Cupin_2"/>
    <property type="match status" value="1"/>
</dbReference>
<evidence type="ECO:0000259" key="6">
    <source>
        <dbReference type="PROSITE" id="PS01124"/>
    </source>
</evidence>
<keyword evidence="3" id="KW-0238">DNA-binding</keyword>
<dbReference type="PANTHER" id="PTHR46796">
    <property type="entry name" value="HTH-TYPE TRANSCRIPTIONAL ACTIVATOR RHAS-RELATED"/>
    <property type="match status" value="1"/>
</dbReference>
<evidence type="ECO:0000256" key="1">
    <source>
        <dbReference type="ARBA" id="ARBA00022490"/>
    </source>
</evidence>
<dbReference type="PRINTS" id="PR00032">
    <property type="entry name" value="HTHARAC"/>
</dbReference>
<dbReference type="InterPro" id="IPR014710">
    <property type="entry name" value="RmlC-like_jellyroll"/>
</dbReference>
<dbReference type="Gene3D" id="1.10.10.60">
    <property type="entry name" value="Homeodomain-like"/>
    <property type="match status" value="2"/>
</dbReference>
<dbReference type="InterPro" id="IPR050204">
    <property type="entry name" value="AraC_XylS_family_regulators"/>
</dbReference>
<keyword evidence="4" id="KW-0010">Activator</keyword>
<evidence type="ECO:0000313" key="8">
    <source>
        <dbReference type="Proteomes" id="UP000823891"/>
    </source>
</evidence>
<evidence type="ECO:0000256" key="4">
    <source>
        <dbReference type="ARBA" id="ARBA00023159"/>
    </source>
</evidence>
<dbReference type="GO" id="GO:0003700">
    <property type="term" value="F:DNA-binding transcription factor activity"/>
    <property type="evidence" value="ECO:0007669"/>
    <property type="project" value="InterPro"/>
</dbReference>
<dbReference type="AlphaFoldDB" id="A0A9D2SRD9"/>
<proteinExistence type="predicted"/>
<comment type="caution">
    <text evidence="7">The sequence shown here is derived from an EMBL/GenBank/DDBJ whole genome shotgun (WGS) entry which is preliminary data.</text>
</comment>
<dbReference type="SUPFAM" id="SSF46689">
    <property type="entry name" value="Homeodomain-like"/>
    <property type="match status" value="2"/>
</dbReference>
<dbReference type="InterPro" id="IPR020449">
    <property type="entry name" value="Tscrpt_reg_AraC-type_HTH"/>
</dbReference>
<accession>A0A9D2SRD9</accession>
<reference evidence="7" key="1">
    <citation type="journal article" date="2021" name="PeerJ">
        <title>Extensive microbial diversity within the chicken gut microbiome revealed by metagenomics and culture.</title>
        <authorList>
            <person name="Gilroy R."/>
            <person name="Ravi A."/>
            <person name="Getino M."/>
            <person name="Pursley I."/>
            <person name="Horton D.L."/>
            <person name="Alikhan N.F."/>
            <person name="Baker D."/>
            <person name="Gharbi K."/>
            <person name="Hall N."/>
            <person name="Watson M."/>
            <person name="Adriaenssens E.M."/>
            <person name="Foster-Nyarko E."/>
            <person name="Jarju S."/>
            <person name="Secka A."/>
            <person name="Antonio M."/>
            <person name="Oren A."/>
            <person name="Chaudhuri R.R."/>
            <person name="La Ragione R."/>
            <person name="Hildebrand F."/>
            <person name="Pallen M.J."/>
        </authorList>
    </citation>
    <scope>NUCLEOTIDE SEQUENCE</scope>
    <source>
        <strain evidence="7">USAMLcec2-132</strain>
    </source>
</reference>
<sequence length="314" mass="35837">MEPQEKRTASDSVPKENIRHGEALFPCAVYLDQYQNGEDTFPWHWHEELEIAFVTQGMVTVSLHADQSGHVQSFSLRPGEGVFINRRIPHSYSGTDGEAALMPNLLFLPSLVYGSKDSVYWEKYLKRLLLSPSFSHVLLSPENSWQTALLKQAQAAFSLLSARDFGYEFRVRSALSEVLLLLLQNMAKAPDHAEEGSRHQADAERIRRMLSFIQEHYTEPVSLQQIADSAFLGKRECLRCFQRTIGTSPMQYTIDLRLRRARQLLLETDLPLVDICTECGFQDQSYFIKAFRERMGTSPARFRKEAGAKASFLP</sequence>
<dbReference type="InterPro" id="IPR009057">
    <property type="entry name" value="Homeodomain-like_sf"/>
</dbReference>
<dbReference type="GO" id="GO:0043565">
    <property type="term" value="F:sequence-specific DNA binding"/>
    <property type="evidence" value="ECO:0007669"/>
    <property type="project" value="InterPro"/>
</dbReference>
<feature type="domain" description="HTH araC/xylS-type" evidence="6">
    <location>
        <begin position="207"/>
        <end position="305"/>
    </location>
</feature>
<dbReference type="PROSITE" id="PS00041">
    <property type="entry name" value="HTH_ARAC_FAMILY_1"/>
    <property type="match status" value="1"/>
</dbReference>
<dbReference type="Pfam" id="PF12833">
    <property type="entry name" value="HTH_18"/>
    <property type="match status" value="1"/>
</dbReference>
<dbReference type="EMBL" id="DWWS01000065">
    <property type="protein sequence ID" value="HJC25453.1"/>
    <property type="molecule type" value="Genomic_DNA"/>
</dbReference>
<name>A0A9D2SRD9_9FIRM</name>
<dbReference type="SMART" id="SM00342">
    <property type="entry name" value="HTH_ARAC"/>
    <property type="match status" value="1"/>
</dbReference>
<keyword evidence="2" id="KW-0805">Transcription regulation</keyword>
<dbReference type="Gene3D" id="2.60.120.10">
    <property type="entry name" value="Jelly Rolls"/>
    <property type="match status" value="1"/>
</dbReference>
<keyword evidence="5" id="KW-0804">Transcription</keyword>
<reference evidence="7" key="2">
    <citation type="submission" date="2021-04" db="EMBL/GenBank/DDBJ databases">
        <authorList>
            <person name="Gilroy R."/>
        </authorList>
    </citation>
    <scope>NUCLEOTIDE SEQUENCE</scope>
    <source>
        <strain evidence="7">USAMLcec2-132</strain>
    </source>
</reference>
<dbReference type="PANTHER" id="PTHR46796:SF13">
    <property type="entry name" value="HTH-TYPE TRANSCRIPTIONAL ACTIVATOR RHAS"/>
    <property type="match status" value="1"/>
</dbReference>
<dbReference type="PROSITE" id="PS01124">
    <property type="entry name" value="HTH_ARAC_FAMILY_2"/>
    <property type="match status" value="1"/>
</dbReference>
<keyword evidence="1" id="KW-0963">Cytoplasm</keyword>
<evidence type="ECO:0000256" key="3">
    <source>
        <dbReference type="ARBA" id="ARBA00023125"/>
    </source>
</evidence>
<protein>
    <submittedName>
        <fullName evidence="7">AraC family transcriptional regulator</fullName>
    </submittedName>
</protein>
<dbReference type="InterPro" id="IPR037923">
    <property type="entry name" value="HTH-like"/>
</dbReference>
<evidence type="ECO:0000256" key="5">
    <source>
        <dbReference type="ARBA" id="ARBA00023163"/>
    </source>
</evidence>
<dbReference type="CDD" id="cd02208">
    <property type="entry name" value="cupin_RmlC-like"/>
    <property type="match status" value="1"/>
</dbReference>
<evidence type="ECO:0000256" key="2">
    <source>
        <dbReference type="ARBA" id="ARBA00023015"/>
    </source>
</evidence>
<dbReference type="InterPro" id="IPR018062">
    <property type="entry name" value="HTH_AraC-typ_CS"/>
</dbReference>
<organism evidence="7 8">
    <name type="scientific">Candidatus Eisenbergiella merdavium</name>
    <dbReference type="NCBI Taxonomy" id="2838551"/>
    <lineage>
        <taxon>Bacteria</taxon>
        <taxon>Bacillati</taxon>
        <taxon>Bacillota</taxon>
        <taxon>Clostridia</taxon>
        <taxon>Lachnospirales</taxon>
        <taxon>Lachnospiraceae</taxon>
        <taxon>Eisenbergiella</taxon>
    </lineage>
</organism>
<dbReference type="InterPro" id="IPR013096">
    <property type="entry name" value="Cupin_2"/>
</dbReference>
<dbReference type="SUPFAM" id="SSF51215">
    <property type="entry name" value="Regulatory protein AraC"/>
    <property type="match status" value="1"/>
</dbReference>
<evidence type="ECO:0000313" key="7">
    <source>
        <dbReference type="EMBL" id="HJC25453.1"/>
    </source>
</evidence>
<dbReference type="InterPro" id="IPR018060">
    <property type="entry name" value="HTH_AraC"/>
</dbReference>
<gene>
    <name evidence="7" type="ORF">H9761_17435</name>
</gene>